<accession>A0A6J5JW45</accession>
<dbReference type="Proteomes" id="UP000494322">
    <property type="component" value="Unassembled WGS sequence"/>
</dbReference>
<dbReference type="EMBL" id="CABWIK020000121">
    <property type="protein sequence ID" value="CAB3976114.1"/>
    <property type="molecule type" value="Genomic_DNA"/>
</dbReference>
<proteinExistence type="predicted"/>
<protein>
    <submittedName>
        <fullName evidence="2">Putative lipoprotein</fullName>
    </submittedName>
</protein>
<dbReference type="PROSITE" id="PS51257">
    <property type="entry name" value="PROKAR_LIPOPROTEIN"/>
    <property type="match status" value="1"/>
</dbReference>
<gene>
    <name evidence="2" type="ORF">BCO9919_07470</name>
</gene>
<keyword evidence="1" id="KW-0732">Signal</keyword>
<evidence type="ECO:0000256" key="1">
    <source>
        <dbReference type="SAM" id="SignalP"/>
    </source>
</evidence>
<reference evidence="2 3" key="1">
    <citation type="submission" date="2020-04" db="EMBL/GenBank/DDBJ databases">
        <authorList>
            <person name="Depoorter E."/>
        </authorList>
    </citation>
    <scope>NUCLEOTIDE SEQUENCE [LARGE SCALE GENOMIC DNA]</scope>
    <source>
        <strain evidence="2 3">BCC0132</strain>
    </source>
</reference>
<evidence type="ECO:0000313" key="2">
    <source>
        <dbReference type="EMBL" id="CAB3976114.1"/>
    </source>
</evidence>
<feature type="chain" id="PRO_5026660006" evidence="1">
    <location>
        <begin position="19"/>
        <end position="101"/>
    </location>
</feature>
<dbReference type="RefSeq" id="WP_244115472.1">
    <property type="nucleotide sequence ID" value="NZ_CABWIK020000121.1"/>
</dbReference>
<dbReference type="AlphaFoldDB" id="A0A6J5JW45"/>
<organism evidence="2 3">
    <name type="scientific">Burkholderia cenocepacia</name>
    <dbReference type="NCBI Taxonomy" id="95486"/>
    <lineage>
        <taxon>Bacteria</taxon>
        <taxon>Pseudomonadati</taxon>
        <taxon>Pseudomonadota</taxon>
        <taxon>Betaproteobacteria</taxon>
        <taxon>Burkholderiales</taxon>
        <taxon>Burkholderiaceae</taxon>
        <taxon>Burkholderia</taxon>
        <taxon>Burkholderia cepacia complex</taxon>
    </lineage>
</organism>
<feature type="signal peptide" evidence="1">
    <location>
        <begin position="1"/>
        <end position="18"/>
    </location>
</feature>
<keyword evidence="2" id="KW-0449">Lipoprotein</keyword>
<sequence length="101" mass="10833">MRKTFGACALALTLSACMTMGSRFDIHDADQFVPGVTTMQQAQEKLGTPTATNAMPNGGTLQQWMYSQASVLGGTSSNIAILFDRDGKMIRISSKGQVNTR</sequence>
<evidence type="ECO:0000313" key="3">
    <source>
        <dbReference type="Proteomes" id="UP000494322"/>
    </source>
</evidence>
<name>A0A6J5JW45_9BURK</name>